<dbReference type="EMBL" id="JAOB01000042">
    <property type="protein sequence ID" value="EUA42532.1"/>
    <property type="molecule type" value="Genomic_DNA"/>
</dbReference>
<evidence type="ECO:0000313" key="1">
    <source>
        <dbReference type="EMBL" id="EUA42532.1"/>
    </source>
</evidence>
<name>X8BEH3_MYCXE</name>
<organism evidence="1">
    <name type="scientific">Mycobacterium xenopi 4042</name>
    <dbReference type="NCBI Taxonomy" id="1299334"/>
    <lineage>
        <taxon>Bacteria</taxon>
        <taxon>Bacillati</taxon>
        <taxon>Actinomycetota</taxon>
        <taxon>Actinomycetes</taxon>
        <taxon>Mycobacteriales</taxon>
        <taxon>Mycobacteriaceae</taxon>
        <taxon>Mycobacterium</taxon>
    </lineage>
</organism>
<proteinExistence type="predicted"/>
<dbReference type="AlphaFoldDB" id="X8BEH3"/>
<dbReference type="PATRIC" id="fig|1299334.3.peg.4555"/>
<dbReference type="InterPro" id="IPR023286">
    <property type="entry name" value="ABATE_dom_sf"/>
</dbReference>
<comment type="caution">
    <text evidence="1">The sequence shown here is derived from an EMBL/GenBank/DDBJ whole genome shotgun (WGS) entry which is preliminary data.</text>
</comment>
<protein>
    <submittedName>
        <fullName evidence="1">Uncharacterized protein</fullName>
    </submittedName>
</protein>
<dbReference type="InterPro" id="IPR010852">
    <property type="entry name" value="ABATE"/>
</dbReference>
<sequence length="148" mass="16188">MTFVFVSGRPCLDFAGTLKSRHGPAPQELLSRPALLSDWARQARLLDTVIEVTDDDLAAALALREAIYHTVTARLERRRPNPPTSTCSTSMRPNARLPCACSEPDRSAARAPRRNCWPPWPRMSSTCSQVPISTTSNGAPTRAALVCT</sequence>
<dbReference type="Pfam" id="PF07336">
    <property type="entry name" value="ABATE"/>
    <property type="match status" value="1"/>
</dbReference>
<accession>X8BEH3</accession>
<gene>
    <name evidence="1" type="ORF">I553_6392</name>
</gene>
<reference evidence="1" key="1">
    <citation type="submission" date="2014-01" db="EMBL/GenBank/DDBJ databases">
        <authorList>
            <person name="Brown-Elliot B."/>
            <person name="Wallace R."/>
            <person name="Lenaerts A."/>
            <person name="Ordway D."/>
            <person name="DeGroote M.A."/>
            <person name="Parker T."/>
            <person name="Sizemore C."/>
            <person name="Tallon L.J."/>
            <person name="Sadzewicz L.K."/>
            <person name="Sengamalay N."/>
            <person name="Fraser C.M."/>
            <person name="Hine E."/>
            <person name="Shefchek K.A."/>
            <person name="Das S.P."/>
            <person name="Tettelin H."/>
        </authorList>
    </citation>
    <scope>NUCLEOTIDE SEQUENCE [LARGE SCALE GENOMIC DNA]</scope>
    <source>
        <strain evidence="1">4042</strain>
    </source>
</reference>
<dbReference type="Gene3D" id="1.10.3300.10">
    <property type="entry name" value="Jann2411-like domain"/>
    <property type="match status" value="1"/>
</dbReference>
<dbReference type="SUPFAM" id="SSF160904">
    <property type="entry name" value="Jann2411-like"/>
    <property type="match status" value="1"/>
</dbReference>